<feature type="binding site" evidence="5">
    <location>
        <position position="201"/>
    </location>
    <ligand>
        <name>Ca(2+)</name>
        <dbReference type="ChEBI" id="CHEBI:29108"/>
    </ligand>
</feature>
<name>A0A4R5PK72_9HYPH</name>
<dbReference type="InterPro" id="IPR014395">
    <property type="entry name" value="Pen/GL7ACA/AHL_acylase"/>
</dbReference>
<evidence type="ECO:0000256" key="5">
    <source>
        <dbReference type="PIRSR" id="PIRSR001227-2"/>
    </source>
</evidence>
<evidence type="ECO:0000256" key="6">
    <source>
        <dbReference type="SAM" id="Phobius"/>
    </source>
</evidence>
<dbReference type="EMBL" id="SMSI01000002">
    <property type="protein sequence ID" value="TDH35995.1"/>
    <property type="molecule type" value="Genomic_DNA"/>
</dbReference>
<evidence type="ECO:0000256" key="1">
    <source>
        <dbReference type="ARBA" id="ARBA00006586"/>
    </source>
</evidence>
<dbReference type="InterPro" id="IPR023343">
    <property type="entry name" value="Penicillin_amidase_dom1"/>
</dbReference>
<dbReference type="PIRSF" id="PIRSF001227">
    <property type="entry name" value="Pen_acylase"/>
    <property type="match status" value="1"/>
</dbReference>
<evidence type="ECO:0000256" key="3">
    <source>
        <dbReference type="ARBA" id="ARBA00023145"/>
    </source>
</evidence>
<dbReference type="Gene3D" id="1.10.1400.10">
    <property type="match status" value="1"/>
</dbReference>
<dbReference type="SUPFAM" id="SSF56235">
    <property type="entry name" value="N-terminal nucleophile aminohydrolases (Ntn hydrolases)"/>
    <property type="match status" value="1"/>
</dbReference>
<proteinExistence type="inferred from homology"/>
<sequence length="832" mass="91201">MGGHRPMRRIIKALFKFLLVVVPLLIIAVGAGMLWLSRSLAPLDGEISITGLSGPVTITRDANGVPHIKAATRADAAAGLGFVHAQERLWQMQVNRMAGQGRLSEMFGEPTIGTDRWLRTMSIDKAAEASLSVMDEATADMLEGYARGVNAWMNRKPQAFSSKLPPEFVILGVEPEPWKPVDTLTTIKMMSVSLSANVDDEADRLAFARLGFSGEEIDDLLPMLDADTPPPLPDLKALLGLESGPLEQASLDGVGEEMAMFDSVTAERASNNWVVSGSRTDTGKPILANDPHLALMAPSIWYLAHLEVTDEFDTPKNLIGASLPGAPFVFLGRNDKIAWGFTNTGTDAQDIFVERVNPENAEEYLTPSGWQPFETVSETIRVKGAEDVIFTRRATRHGPVLPGSYKNLESYLPDNTVAALQWVALATDDTTANAGPPLFTAETVSDYQALMHDFLTPMQAMVVADSEGSIGFISPGRVPVRDAANEVMGRAPVPGWDALYDWQGHLPYGQLPRQTNPEKGAIGTANTKIVGPDYAHFLTFDWEEPYRQNRVDELIVDATGTQTMETSRAAQGDIQSEALADLRDRFIEAVQPLEKSVETEGFISRLSSWDGKMSAGSGEPLVMMAWARQFMIEAYSDDLGAAFKNWFKIRATAVEKLVTGKSARNWCDRIDTDTEEQCPEILIESLDKGIADLKARFGDDAGSWDWGRIHIAHGEHRPFSQVEALSGFFSVDVPHQGGPFTLDRGQTTVGDDKRPYVNTHAASYRGIYDLADLDRSTFIQTTGQSGNVFSRHYRDFAETWAKVDAITIPAGPVADPKGTWRLSPRQDKPTTE</sequence>
<comment type="similarity">
    <text evidence="1">Belongs to the peptidase S45 family.</text>
</comment>
<keyword evidence="8" id="KW-1185">Reference proteome</keyword>
<evidence type="ECO:0000256" key="4">
    <source>
        <dbReference type="PIRSR" id="PIRSR001227-1"/>
    </source>
</evidence>
<dbReference type="Gene3D" id="3.60.20.10">
    <property type="entry name" value="Glutamine Phosphoribosylpyrophosphate, subunit 1, domain 1"/>
    <property type="match status" value="1"/>
</dbReference>
<dbReference type="GO" id="GO:0046872">
    <property type="term" value="F:metal ion binding"/>
    <property type="evidence" value="ECO:0007669"/>
    <property type="project" value="UniProtKB-KW"/>
</dbReference>
<reference evidence="7 8" key="1">
    <citation type="journal article" date="2013" name="Int. J. Syst. Evol. Microbiol.">
        <title>Hoeflea suaedae sp. nov., an endophytic bacterium isolated from the root of the halophyte Suaeda maritima.</title>
        <authorList>
            <person name="Chung E.J."/>
            <person name="Park J.A."/>
            <person name="Pramanik P."/>
            <person name="Bibi F."/>
            <person name="Jeon C.O."/>
            <person name="Chung Y.R."/>
        </authorList>
    </citation>
    <scope>NUCLEOTIDE SEQUENCE [LARGE SCALE GENOMIC DNA]</scope>
    <source>
        <strain evidence="7 8">YC6898</strain>
    </source>
</reference>
<keyword evidence="2" id="KW-0378">Hydrolase</keyword>
<dbReference type="PANTHER" id="PTHR34218:SF4">
    <property type="entry name" value="ACYL-HOMOSERINE LACTONE ACYLASE QUIP"/>
    <property type="match status" value="1"/>
</dbReference>
<protein>
    <submittedName>
        <fullName evidence="7">Penicillin acylase family protein</fullName>
    </submittedName>
</protein>
<dbReference type="GO" id="GO:0016811">
    <property type="term" value="F:hydrolase activity, acting on carbon-nitrogen (but not peptide) bonds, in linear amides"/>
    <property type="evidence" value="ECO:0007669"/>
    <property type="project" value="InterPro"/>
</dbReference>
<keyword evidence="3" id="KW-0865">Zymogen</keyword>
<evidence type="ECO:0000313" key="7">
    <source>
        <dbReference type="EMBL" id="TDH35995.1"/>
    </source>
</evidence>
<dbReference type="AlphaFoldDB" id="A0A4R5PK72"/>
<feature type="binding site" evidence="5">
    <location>
        <position position="347"/>
    </location>
    <ligand>
        <name>Ca(2+)</name>
        <dbReference type="ChEBI" id="CHEBI:29108"/>
    </ligand>
</feature>
<keyword evidence="5" id="KW-0106">Calcium</keyword>
<organism evidence="7 8">
    <name type="scientific">Pseudohoeflea suaedae</name>
    <dbReference type="NCBI Taxonomy" id="877384"/>
    <lineage>
        <taxon>Bacteria</taxon>
        <taxon>Pseudomonadati</taxon>
        <taxon>Pseudomonadota</taxon>
        <taxon>Alphaproteobacteria</taxon>
        <taxon>Hyphomicrobiales</taxon>
        <taxon>Rhizobiaceae</taxon>
        <taxon>Pseudohoeflea</taxon>
    </lineage>
</organism>
<dbReference type="Gene3D" id="1.10.439.10">
    <property type="entry name" value="Penicillin Amidohydrolase, domain 1"/>
    <property type="match status" value="1"/>
</dbReference>
<evidence type="ECO:0000313" key="8">
    <source>
        <dbReference type="Proteomes" id="UP000295131"/>
    </source>
</evidence>
<dbReference type="Proteomes" id="UP000295131">
    <property type="component" value="Unassembled WGS sequence"/>
</dbReference>
<evidence type="ECO:0000256" key="2">
    <source>
        <dbReference type="ARBA" id="ARBA00022801"/>
    </source>
</evidence>
<keyword evidence="6" id="KW-0812">Transmembrane</keyword>
<keyword evidence="6" id="KW-1133">Transmembrane helix</keyword>
<dbReference type="InterPro" id="IPR043147">
    <property type="entry name" value="Penicillin_amidase_A-knob"/>
</dbReference>
<dbReference type="InterPro" id="IPR029055">
    <property type="entry name" value="Ntn_hydrolases_N"/>
</dbReference>
<comment type="cofactor">
    <cofactor evidence="5">
        <name>Ca(2+)</name>
        <dbReference type="ChEBI" id="CHEBI:29108"/>
    </cofactor>
    <text evidence="5">Binds 1 Ca(2+) ion per dimer.</text>
</comment>
<dbReference type="PANTHER" id="PTHR34218">
    <property type="entry name" value="PEPTIDASE S45 PENICILLIN AMIDASE"/>
    <property type="match status" value="1"/>
</dbReference>
<keyword evidence="6" id="KW-0472">Membrane</keyword>
<accession>A0A4R5PK72</accession>
<keyword evidence="5" id="KW-0479">Metal-binding</keyword>
<dbReference type="Pfam" id="PF01804">
    <property type="entry name" value="Penicil_amidase"/>
    <property type="match status" value="1"/>
</dbReference>
<feature type="binding site" evidence="5">
    <location>
        <position position="350"/>
    </location>
    <ligand>
        <name>Ca(2+)</name>
        <dbReference type="ChEBI" id="CHEBI:29108"/>
    </ligand>
</feature>
<dbReference type="CDD" id="cd03747">
    <property type="entry name" value="Ntn_PGA_like"/>
    <property type="match status" value="1"/>
</dbReference>
<dbReference type="GO" id="GO:0017000">
    <property type="term" value="P:antibiotic biosynthetic process"/>
    <property type="evidence" value="ECO:0007669"/>
    <property type="project" value="InterPro"/>
</dbReference>
<feature type="active site" description="Nucleophile" evidence="4">
    <location>
        <position position="270"/>
    </location>
</feature>
<comment type="caution">
    <text evidence="7">The sequence shown here is derived from an EMBL/GenBank/DDBJ whole genome shotgun (WGS) entry which is preliminary data.</text>
</comment>
<feature type="transmembrane region" description="Helical" evidence="6">
    <location>
        <begin position="14"/>
        <end position="36"/>
    </location>
</feature>
<dbReference type="InterPro" id="IPR043146">
    <property type="entry name" value="Penicillin_amidase_N_B-knob"/>
</dbReference>
<gene>
    <name evidence="7" type="ORF">E2A64_11875</name>
</gene>
<dbReference type="InterPro" id="IPR002692">
    <property type="entry name" value="S45"/>
</dbReference>
<dbReference type="Gene3D" id="2.30.120.10">
    <property type="match status" value="1"/>
</dbReference>